<evidence type="ECO:0000313" key="3">
    <source>
        <dbReference type="EMBL" id="VFJ74535.1"/>
    </source>
</evidence>
<dbReference type="EMBL" id="CAADFL010000775">
    <property type="protein sequence ID" value="VFK21288.1"/>
    <property type="molecule type" value="Genomic_DNA"/>
</dbReference>
<proteinExistence type="predicted"/>
<dbReference type="Pfam" id="PF18480">
    <property type="entry name" value="DUF5615"/>
    <property type="match status" value="1"/>
</dbReference>
<name>A0A450TXY4_9GAMM</name>
<dbReference type="EMBL" id="CAADEZ010000784">
    <property type="protein sequence ID" value="VFJ74535.1"/>
    <property type="molecule type" value="Genomic_DNA"/>
</dbReference>
<evidence type="ECO:0000313" key="2">
    <source>
        <dbReference type="EMBL" id="VFJ74201.1"/>
    </source>
</evidence>
<dbReference type="InterPro" id="IPR041049">
    <property type="entry name" value="DUF5615"/>
</dbReference>
<sequence length="117" mass="13677">MKFLVDAQLPRRFARWLFACGFDAIHTLEMPEANATPDERVIERAEREKRIVVTKDDDFVRSFIVSGKPSRLWLISTGNIRNDELEALIEKNVREVTEAFKYAHFVELSRDKLTIHT</sequence>
<accession>A0A450TXY4</accession>
<gene>
    <name evidence="3" type="ORF">BECKFM1743A_GA0114220_107841</name>
    <name evidence="4" type="ORF">BECKFM1743B_GA0114221_107751</name>
    <name evidence="2" type="ORF">BECKFM1743C_GA0114222_107744</name>
</gene>
<organism evidence="2">
    <name type="scientific">Candidatus Kentrum sp. FM</name>
    <dbReference type="NCBI Taxonomy" id="2126340"/>
    <lineage>
        <taxon>Bacteria</taxon>
        <taxon>Pseudomonadati</taxon>
        <taxon>Pseudomonadota</taxon>
        <taxon>Gammaproteobacteria</taxon>
        <taxon>Candidatus Kentrum</taxon>
    </lineage>
</organism>
<reference evidence="2" key="1">
    <citation type="submission" date="2019-02" db="EMBL/GenBank/DDBJ databases">
        <authorList>
            <person name="Gruber-Vodicka R. H."/>
            <person name="Seah K. B. B."/>
        </authorList>
    </citation>
    <scope>NUCLEOTIDE SEQUENCE</scope>
    <source>
        <strain evidence="3">BECK_BZ163</strain>
        <strain evidence="4">BECK_BZ164</strain>
        <strain evidence="2">BECK_BZ165</strain>
    </source>
</reference>
<dbReference type="EMBL" id="CAADFA010000774">
    <property type="protein sequence ID" value="VFJ74201.1"/>
    <property type="molecule type" value="Genomic_DNA"/>
</dbReference>
<feature type="domain" description="DUF5615" evidence="1">
    <location>
        <begin position="1"/>
        <end position="109"/>
    </location>
</feature>
<evidence type="ECO:0000313" key="4">
    <source>
        <dbReference type="EMBL" id="VFK21288.1"/>
    </source>
</evidence>
<dbReference type="AlphaFoldDB" id="A0A450TXY4"/>
<protein>
    <submittedName>
        <fullName evidence="2">Predicted nuclease, contains PIN domain, potential toxin-antitoxin system component</fullName>
    </submittedName>
</protein>
<evidence type="ECO:0000259" key="1">
    <source>
        <dbReference type="Pfam" id="PF18480"/>
    </source>
</evidence>